<comment type="catalytic activity">
    <reaction evidence="6">
        <text>2 superoxide + 2 H(+) = H2O2 + O2</text>
        <dbReference type="Rhea" id="RHEA:20696"/>
        <dbReference type="ChEBI" id="CHEBI:15378"/>
        <dbReference type="ChEBI" id="CHEBI:15379"/>
        <dbReference type="ChEBI" id="CHEBI:16240"/>
        <dbReference type="ChEBI" id="CHEBI:18421"/>
        <dbReference type="EC" id="1.15.1.1"/>
    </reaction>
</comment>
<evidence type="ECO:0000259" key="8">
    <source>
        <dbReference type="Pfam" id="PF00081"/>
    </source>
</evidence>
<proteinExistence type="inferred from homology"/>
<dbReference type="AlphaFoldDB" id="A0A5C2SJ09"/>
<evidence type="ECO:0000256" key="7">
    <source>
        <dbReference type="SAM" id="MobiDB-lite"/>
    </source>
</evidence>
<evidence type="ECO:0000313" key="10">
    <source>
        <dbReference type="Proteomes" id="UP000313359"/>
    </source>
</evidence>
<evidence type="ECO:0000256" key="1">
    <source>
        <dbReference type="ARBA" id="ARBA00008714"/>
    </source>
</evidence>
<sequence>MSPGASPSPAYSSSLSTMSSSPPSPALLPASERVSWSPLRCSRSPRAACTRDYTSDGHAIDLHHSKHHQAHVNSFNAVEESYAQTPSLKEQIKLQYALKFNSGEHINHSLFWKNLAPQS</sequence>
<dbReference type="InterPro" id="IPR019831">
    <property type="entry name" value="Mn/Fe_SOD_N"/>
</dbReference>
<dbReference type="OrthoDB" id="239262at2759"/>
<evidence type="ECO:0000256" key="5">
    <source>
        <dbReference type="ARBA" id="ARBA00023002"/>
    </source>
</evidence>
<feature type="region of interest" description="Disordered" evidence="7">
    <location>
        <begin position="1"/>
        <end position="34"/>
    </location>
</feature>
<dbReference type="STRING" id="1328759.A0A5C2SJ09"/>
<dbReference type="GO" id="GO:0004784">
    <property type="term" value="F:superoxide dismutase activity"/>
    <property type="evidence" value="ECO:0007669"/>
    <property type="project" value="UniProtKB-EC"/>
</dbReference>
<dbReference type="GO" id="GO:0030145">
    <property type="term" value="F:manganese ion binding"/>
    <property type="evidence" value="ECO:0007669"/>
    <property type="project" value="TreeGrafter"/>
</dbReference>
<dbReference type="PRINTS" id="PR01703">
    <property type="entry name" value="MNSODISMTASE"/>
</dbReference>
<comment type="similarity">
    <text evidence="1">Belongs to the iron/manganese superoxide dismutase family.</text>
</comment>
<evidence type="ECO:0000256" key="2">
    <source>
        <dbReference type="ARBA" id="ARBA00012682"/>
    </source>
</evidence>
<dbReference type="EMBL" id="ML122256">
    <property type="protein sequence ID" value="RPD63580.1"/>
    <property type="molecule type" value="Genomic_DNA"/>
</dbReference>
<dbReference type="InterPro" id="IPR036324">
    <property type="entry name" value="Mn/Fe_SOD_N_sf"/>
</dbReference>
<dbReference type="InterPro" id="IPR050265">
    <property type="entry name" value="Fe/Mn_Superoxide_Dismutase"/>
</dbReference>
<evidence type="ECO:0000256" key="6">
    <source>
        <dbReference type="ARBA" id="ARBA00049204"/>
    </source>
</evidence>
<dbReference type="Proteomes" id="UP000313359">
    <property type="component" value="Unassembled WGS sequence"/>
</dbReference>
<keyword evidence="5" id="KW-0560">Oxidoreductase</keyword>
<dbReference type="GO" id="GO:0005739">
    <property type="term" value="C:mitochondrion"/>
    <property type="evidence" value="ECO:0007669"/>
    <property type="project" value="TreeGrafter"/>
</dbReference>
<dbReference type="PANTHER" id="PTHR11404:SF6">
    <property type="entry name" value="SUPEROXIDE DISMUTASE [MN], MITOCHONDRIAL"/>
    <property type="match status" value="1"/>
</dbReference>
<protein>
    <recommendedName>
        <fullName evidence="2">superoxide dismutase</fullName>
        <ecNumber evidence="2">1.15.1.1</ecNumber>
    </recommendedName>
</protein>
<name>A0A5C2SJ09_9APHY</name>
<dbReference type="EC" id="1.15.1.1" evidence="2"/>
<gene>
    <name evidence="9" type="ORF">L227DRAFT_608794</name>
</gene>
<keyword evidence="3" id="KW-0479">Metal-binding</keyword>
<dbReference type="Pfam" id="PF00081">
    <property type="entry name" value="Sod_Fe_N"/>
    <property type="match status" value="1"/>
</dbReference>
<evidence type="ECO:0000313" key="9">
    <source>
        <dbReference type="EMBL" id="RPD63580.1"/>
    </source>
</evidence>
<dbReference type="SUPFAM" id="SSF46609">
    <property type="entry name" value="Fe,Mn superoxide dismutase (SOD), N-terminal domain"/>
    <property type="match status" value="1"/>
</dbReference>
<evidence type="ECO:0000256" key="3">
    <source>
        <dbReference type="ARBA" id="ARBA00022723"/>
    </source>
</evidence>
<reference evidence="9" key="1">
    <citation type="journal article" date="2018" name="Genome Biol. Evol.">
        <title>Genomics and development of Lentinus tigrinus, a white-rot wood-decaying mushroom with dimorphic fruiting bodies.</title>
        <authorList>
            <person name="Wu B."/>
            <person name="Xu Z."/>
            <person name="Knudson A."/>
            <person name="Carlson A."/>
            <person name="Chen N."/>
            <person name="Kovaka S."/>
            <person name="LaButti K."/>
            <person name="Lipzen A."/>
            <person name="Pennachio C."/>
            <person name="Riley R."/>
            <person name="Schakwitz W."/>
            <person name="Umezawa K."/>
            <person name="Ohm R.A."/>
            <person name="Grigoriev I.V."/>
            <person name="Nagy L.G."/>
            <person name="Gibbons J."/>
            <person name="Hibbett D."/>
        </authorList>
    </citation>
    <scope>NUCLEOTIDE SEQUENCE [LARGE SCALE GENOMIC DNA]</scope>
    <source>
        <strain evidence="9">ALCF2SS1-6</strain>
    </source>
</reference>
<dbReference type="Gene3D" id="1.10.287.990">
    <property type="entry name" value="Fe,Mn superoxide dismutase (SOD) domain"/>
    <property type="match status" value="1"/>
</dbReference>
<evidence type="ECO:0000256" key="4">
    <source>
        <dbReference type="ARBA" id="ARBA00022862"/>
    </source>
</evidence>
<keyword evidence="10" id="KW-1185">Reference proteome</keyword>
<feature type="compositionally biased region" description="Low complexity" evidence="7">
    <location>
        <begin position="1"/>
        <end position="31"/>
    </location>
</feature>
<organism evidence="9 10">
    <name type="scientific">Lentinus tigrinus ALCF2SS1-6</name>
    <dbReference type="NCBI Taxonomy" id="1328759"/>
    <lineage>
        <taxon>Eukaryota</taxon>
        <taxon>Fungi</taxon>
        <taxon>Dikarya</taxon>
        <taxon>Basidiomycota</taxon>
        <taxon>Agaricomycotina</taxon>
        <taxon>Agaricomycetes</taxon>
        <taxon>Polyporales</taxon>
        <taxon>Polyporaceae</taxon>
        <taxon>Lentinus</taxon>
    </lineage>
</organism>
<dbReference type="InterPro" id="IPR001189">
    <property type="entry name" value="Mn/Fe_SOD"/>
</dbReference>
<accession>A0A5C2SJ09</accession>
<keyword evidence="4" id="KW-0049">Antioxidant</keyword>
<dbReference type="PANTHER" id="PTHR11404">
    <property type="entry name" value="SUPEROXIDE DISMUTASE 2"/>
    <property type="match status" value="1"/>
</dbReference>
<feature type="domain" description="Manganese/iron superoxide dismutase N-terminal" evidence="8">
    <location>
        <begin position="58"/>
        <end position="116"/>
    </location>
</feature>